<dbReference type="InterPro" id="IPR050300">
    <property type="entry name" value="GDXG_lipolytic_enzyme"/>
</dbReference>
<dbReference type="PANTHER" id="PTHR48081:SF6">
    <property type="entry name" value="PEPTIDASE S9 PROLYL OLIGOPEPTIDASE CATALYTIC DOMAIN-CONTAINING PROTEIN"/>
    <property type="match status" value="1"/>
</dbReference>
<dbReference type="PANTHER" id="PTHR48081">
    <property type="entry name" value="AB HYDROLASE SUPERFAMILY PROTEIN C4A8.06C"/>
    <property type="match status" value="1"/>
</dbReference>
<name>A0AA37T0C4_9ALTE</name>
<evidence type="ECO:0000256" key="2">
    <source>
        <dbReference type="SAM" id="Phobius"/>
    </source>
</evidence>
<proteinExistence type="predicted"/>
<evidence type="ECO:0000313" key="4">
    <source>
        <dbReference type="EMBL" id="GLR71355.1"/>
    </source>
</evidence>
<feature type="domain" description="Alpha/beta hydrolase fold-3" evidence="3">
    <location>
        <begin position="156"/>
        <end position="221"/>
    </location>
</feature>
<dbReference type="Proteomes" id="UP001156601">
    <property type="component" value="Unassembled WGS sequence"/>
</dbReference>
<evidence type="ECO:0000256" key="1">
    <source>
        <dbReference type="ARBA" id="ARBA00022801"/>
    </source>
</evidence>
<accession>A0AA37T0C4</accession>
<dbReference type="Pfam" id="PF07859">
    <property type="entry name" value="Abhydrolase_3"/>
    <property type="match status" value="1"/>
</dbReference>
<keyword evidence="2" id="KW-0812">Transmembrane</keyword>
<dbReference type="AlphaFoldDB" id="A0AA37T0C4"/>
<dbReference type="InterPro" id="IPR013094">
    <property type="entry name" value="AB_hydrolase_3"/>
</dbReference>
<dbReference type="Gene3D" id="3.40.50.1820">
    <property type="entry name" value="alpha/beta hydrolase"/>
    <property type="match status" value="1"/>
</dbReference>
<dbReference type="InterPro" id="IPR029058">
    <property type="entry name" value="AB_hydrolase_fold"/>
</dbReference>
<dbReference type="SUPFAM" id="SSF53474">
    <property type="entry name" value="alpha/beta-Hydrolases"/>
    <property type="match status" value="1"/>
</dbReference>
<keyword evidence="2" id="KW-1133">Transmembrane helix</keyword>
<reference evidence="4" key="2">
    <citation type="submission" date="2023-01" db="EMBL/GenBank/DDBJ databases">
        <title>Draft genome sequence of Agaribacter marinus strain NBRC 110023.</title>
        <authorList>
            <person name="Sun Q."/>
            <person name="Mori K."/>
        </authorList>
    </citation>
    <scope>NUCLEOTIDE SEQUENCE</scope>
    <source>
        <strain evidence="4">NBRC 110023</strain>
    </source>
</reference>
<organism evidence="4 5">
    <name type="scientific">Agaribacter marinus</name>
    <dbReference type="NCBI Taxonomy" id="1431249"/>
    <lineage>
        <taxon>Bacteria</taxon>
        <taxon>Pseudomonadati</taxon>
        <taxon>Pseudomonadota</taxon>
        <taxon>Gammaproteobacteria</taxon>
        <taxon>Alteromonadales</taxon>
        <taxon>Alteromonadaceae</taxon>
        <taxon>Agaribacter</taxon>
    </lineage>
</organism>
<keyword evidence="2" id="KW-0472">Membrane</keyword>
<protein>
    <submittedName>
        <fullName evidence="4">Endo-1,4-beta-xylanase</fullName>
    </submittedName>
</protein>
<keyword evidence="1" id="KW-0378">Hydrolase</keyword>
<evidence type="ECO:0000313" key="5">
    <source>
        <dbReference type="Proteomes" id="UP001156601"/>
    </source>
</evidence>
<sequence>MHQTQKVYSEKRPILFGIVFILVNLTSFSVFSQAIIELPHKDTEGVEWDTKEREFFSEAWGGLAITNVARPELVVFKAPEKNRKDISVILSPGGGIYALSMQHEGYSVAKWLNEQGITAFILKYRLVPTGEDGIAELAHIASTDNNARIKKTQKILPYAVQDGLSAVSYVRNNAKSLGVSPNKIGFMGFSGGGVILFGVMNEANMQNRPNFLIPVYPGTDLILPKPDKHTPPTLFIAAANDQLIDATVFTGIFNQFHTAGVSTGIYLYNDGGHGFGTWLKDKPASKWLESSYEWMMDLSFEEE</sequence>
<dbReference type="RefSeq" id="WP_284217717.1">
    <property type="nucleotide sequence ID" value="NZ_BSOT01000006.1"/>
</dbReference>
<dbReference type="EMBL" id="BSOT01000006">
    <property type="protein sequence ID" value="GLR71355.1"/>
    <property type="molecule type" value="Genomic_DNA"/>
</dbReference>
<comment type="caution">
    <text evidence="4">The sequence shown here is derived from an EMBL/GenBank/DDBJ whole genome shotgun (WGS) entry which is preliminary data.</text>
</comment>
<reference evidence="4" key="1">
    <citation type="journal article" date="2014" name="Int. J. Syst. Evol. Microbiol.">
        <title>Complete genome sequence of Corynebacterium casei LMG S-19264T (=DSM 44701T), isolated from a smear-ripened cheese.</title>
        <authorList>
            <consortium name="US DOE Joint Genome Institute (JGI-PGF)"/>
            <person name="Walter F."/>
            <person name="Albersmeier A."/>
            <person name="Kalinowski J."/>
            <person name="Ruckert C."/>
        </authorList>
    </citation>
    <scope>NUCLEOTIDE SEQUENCE</scope>
    <source>
        <strain evidence="4">NBRC 110023</strain>
    </source>
</reference>
<evidence type="ECO:0000259" key="3">
    <source>
        <dbReference type="Pfam" id="PF07859"/>
    </source>
</evidence>
<dbReference type="GO" id="GO:0016787">
    <property type="term" value="F:hydrolase activity"/>
    <property type="evidence" value="ECO:0007669"/>
    <property type="project" value="UniProtKB-KW"/>
</dbReference>
<gene>
    <name evidence="4" type="ORF">GCM10007852_22630</name>
</gene>
<keyword evidence="5" id="KW-1185">Reference proteome</keyword>
<feature type="transmembrane region" description="Helical" evidence="2">
    <location>
        <begin position="12"/>
        <end position="31"/>
    </location>
</feature>